<keyword evidence="3" id="KW-0862">Zinc</keyword>
<dbReference type="PANTHER" id="PTHR13244:SF7">
    <property type="entry name" value="ZINC FINGER MYND DOMAIN-CONTAINING PROTEIN 10"/>
    <property type="match status" value="1"/>
</dbReference>
<dbReference type="PROSITE" id="PS50865">
    <property type="entry name" value="ZF_MYND_2"/>
    <property type="match status" value="1"/>
</dbReference>
<dbReference type="GO" id="GO:0008270">
    <property type="term" value="F:zinc ion binding"/>
    <property type="evidence" value="ECO:0007669"/>
    <property type="project" value="UniProtKB-KW"/>
</dbReference>
<evidence type="ECO:0000259" key="5">
    <source>
        <dbReference type="PROSITE" id="PS50865"/>
    </source>
</evidence>
<name>A0A8I6SDK5_CIMLE</name>
<keyword evidence="1" id="KW-0479">Metal-binding</keyword>
<sequence length="430" mass="49806">MSESLLTTAELELIVEKFETIKLEDIGKKHWFKRSQEIFKIYQVASIEASSSSGTERVFKAFTLYNKVEPLIKDVVTLSLWKEKVFPALVTLTPQPESPFPTYIVLYGEVIILGILQSLLFHSEAFNYISDSSDDLIDYAVSKISKLLCVKSKNLTTDDIRMRKMDAIEELKEQKDLIDFNIGSQCISVVRYICENFDKLPLSAASRIYTTHDVPILITHLLDMNTWSNHVDGKFYKHNDNEWKEWLSEDPVLSKTECQVWLLLRQLLINPTCDTVYYYSTFRKEQLSKLIKLLHDRVIDQLSPLEDLKNWLNTLLISPSKGENVHNPLIVEVTTSYKDELSLKYEDQWDQIASKRSKLLFYGSPNDKQAIAKSFAASLDTIEEINDNLQSCIFCFNRAFKRCSKCKKVWYCSRKCQVQHWSAHKTVCVS</sequence>
<evidence type="ECO:0000256" key="1">
    <source>
        <dbReference type="ARBA" id="ARBA00022723"/>
    </source>
</evidence>
<proteinExistence type="predicted"/>
<dbReference type="GO" id="GO:0034451">
    <property type="term" value="C:centriolar satellite"/>
    <property type="evidence" value="ECO:0007669"/>
    <property type="project" value="TreeGrafter"/>
</dbReference>
<dbReference type="PANTHER" id="PTHR13244">
    <property type="entry name" value="ZINC FINGER MYND DOMAIN CONTAINING PROTEIN 10"/>
    <property type="match status" value="1"/>
</dbReference>
<dbReference type="SUPFAM" id="SSF144232">
    <property type="entry name" value="HIT/MYND zinc finger-like"/>
    <property type="match status" value="1"/>
</dbReference>
<protein>
    <recommendedName>
        <fullName evidence="5">MYND-type domain-containing protein</fullName>
    </recommendedName>
</protein>
<dbReference type="EnsemblMetazoa" id="XM_014406959.2">
    <property type="protein sequence ID" value="XP_014262445.1"/>
    <property type="gene ID" value="LOC106674316"/>
</dbReference>
<dbReference type="InterPro" id="IPR002893">
    <property type="entry name" value="Znf_MYND"/>
</dbReference>
<dbReference type="GO" id="GO:0036158">
    <property type="term" value="P:outer dynein arm assembly"/>
    <property type="evidence" value="ECO:0007669"/>
    <property type="project" value="TreeGrafter"/>
</dbReference>
<dbReference type="InterPro" id="IPR052298">
    <property type="entry name" value="ZMYND10"/>
</dbReference>
<dbReference type="GeneID" id="106674316"/>
<dbReference type="KEGG" id="clec:106674316"/>
<evidence type="ECO:0000256" key="4">
    <source>
        <dbReference type="PROSITE-ProRule" id="PRU00134"/>
    </source>
</evidence>
<accession>A0A8I6SDK5</accession>
<dbReference type="Pfam" id="PF01753">
    <property type="entry name" value="zf-MYND"/>
    <property type="match status" value="1"/>
</dbReference>
<evidence type="ECO:0000256" key="3">
    <source>
        <dbReference type="ARBA" id="ARBA00022833"/>
    </source>
</evidence>
<dbReference type="GO" id="GO:0044458">
    <property type="term" value="P:motile cilium assembly"/>
    <property type="evidence" value="ECO:0007669"/>
    <property type="project" value="TreeGrafter"/>
</dbReference>
<organism evidence="6 7">
    <name type="scientific">Cimex lectularius</name>
    <name type="common">Bed bug</name>
    <name type="synonym">Acanthia lectularia</name>
    <dbReference type="NCBI Taxonomy" id="79782"/>
    <lineage>
        <taxon>Eukaryota</taxon>
        <taxon>Metazoa</taxon>
        <taxon>Ecdysozoa</taxon>
        <taxon>Arthropoda</taxon>
        <taxon>Hexapoda</taxon>
        <taxon>Insecta</taxon>
        <taxon>Pterygota</taxon>
        <taxon>Neoptera</taxon>
        <taxon>Paraneoptera</taxon>
        <taxon>Hemiptera</taxon>
        <taxon>Heteroptera</taxon>
        <taxon>Panheteroptera</taxon>
        <taxon>Cimicomorpha</taxon>
        <taxon>Cimicidae</taxon>
        <taxon>Cimex</taxon>
    </lineage>
</organism>
<evidence type="ECO:0000256" key="2">
    <source>
        <dbReference type="ARBA" id="ARBA00022771"/>
    </source>
</evidence>
<evidence type="ECO:0000313" key="7">
    <source>
        <dbReference type="Proteomes" id="UP000494040"/>
    </source>
</evidence>
<dbReference type="GO" id="GO:0005737">
    <property type="term" value="C:cytoplasm"/>
    <property type="evidence" value="ECO:0007669"/>
    <property type="project" value="TreeGrafter"/>
</dbReference>
<dbReference type="GO" id="GO:0036159">
    <property type="term" value="P:inner dynein arm assembly"/>
    <property type="evidence" value="ECO:0007669"/>
    <property type="project" value="TreeGrafter"/>
</dbReference>
<reference evidence="6" key="1">
    <citation type="submission" date="2022-01" db="UniProtKB">
        <authorList>
            <consortium name="EnsemblMetazoa"/>
        </authorList>
    </citation>
    <scope>IDENTIFICATION</scope>
</reference>
<keyword evidence="2 4" id="KW-0863">Zinc-finger</keyword>
<dbReference type="RefSeq" id="XP_014262445.1">
    <property type="nucleotide sequence ID" value="XM_014406959.2"/>
</dbReference>
<dbReference type="OMA" id="LIHEAYC"/>
<keyword evidence="7" id="KW-1185">Reference proteome</keyword>
<dbReference type="Proteomes" id="UP000494040">
    <property type="component" value="Unassembled WGS sequence"/>
</dbReference>
<dbReference type="PROSITE" id="PS01360">
    <property type="entry name" value="ZF_MYND_1"/>
    <property type="match status" value="1"/>
</dbReference>
<dbReference type="Gene3D" id="6.10.140.2220">
    <property type="match status" value="1"/>
</dbReference>
<dbReference type="CTD" id="51364"/>
<dbReference type="OrthoDB" id="432970at2759"/>
<feature type="domain" description="MYND-type" evidence="5">
    <location>
        <begin position="392"/>
        <end position="428"/>
    </location>
</feature>
<dbReference type="AlphaFoldDB" id="A0A8I6SDK5"/>
<evidence type="ECO:0000313" key="6">
    <source>
        <dbReference type="EnsemblMetazoa" id="XP_014262445.1"/>
    </source>
</evidence>